<keyword evidence="3" id="KW-1185">Reference proteome</keyword>
<dbReference type="EMBL" id="MSZS01000008">
    <property type="protein sequence ID" value="PKX89916.1"/>
    <property type="molecule type" value="Genomic_DNA"/>
</dbReference>
<organism evidence="1 3">
    <name type="scientific">Aspergillus novofumigatus (strain IBT 16806)</name>
    <dbReference type="NCBI Taxonomy" id="1392255"/>
    <lineage>
        <taxon>Eukaryota</taxon>
        <taxon>Fungi</taxon>
        <taxon>Dikarya</taxon>
        <taxon>Ascomycota</taxon>
        <taxon>Pezizomycotina</taxon>
        <taxon>Eurotiomycetes</taxon>
        <taxon>Eurotiomycetidae</taxon>
        <taxon>Eurotiales</taxon>
        <taxon>Aspergillaceae</taxon>
        <taxon>Aspergillus</taxon>
        <taxon>Aspergillus subgen. Fumigati</taxon>
    </lineage>
</organism>
<reference evidence="1" key="1">
    <citation type="submission" date="2016-12" db="EMBL/GenBank/DDBJ databases">
        <title>The genomes of Aspergillus section Nigri reveals drivers in fungal speciation.</title>
        <authorList>
            <consortium name="DOE Joint Genome Institute"/>
            <person name="Vesth T.C."/>
            <person name="Nybo J."/>
            <person name="Theobald S."/>
            <person name="Brandl J."/>
            <person name="Frisvad J.C."/>
            <person name="Nielsen K.F."/>
            <person name="Lyhne E.K."/>
            <person name="Kogle M.E."/>
            <person name="Kuo A."/>
            <person name="Riley R."/>
            <person name="Clum A."/>
            <person name="Nolan M."/>
            <person name="Lipzen A."/>
            <person name="Salamov A."/>
            <person name="Henrissat B."/>
            <person name="Wiebenga A."/>
            <person name="De Vries R.P."/>
            <person name="Grigoriev I.V."/>
            <person name="Mortensen U.H."/>
            <person name="Andersen M.R."/>
            <person name="Baker S.E."/>
        </authorList>
    </citation>
    <scope>NUCLEOTIDE SEQUENCE [LARGE SCALE GENOMIC DNA]</scope>
    <source>
        <strain evidence="1">IBT 16806</strain>
    </source>
</reference>
<dbReference type="VEuPathDB" id="FungiDB:P174DRAFT_436294"/>
<proteinExistence type="predicted"/>
<comment type="caution">
    <text evidence="1">The sequence shown here is derived from an EMBL/GenBank/DDBJ whole genome shotgun (WGS) entry which is preliminary data.</text>
</comment>
<evidence type="ECO:0000313" key="3">
    <source>
        <dbReference type="Proteomes" id="UP000234474"/>
    </source>
</evidence>
<gene>
    <name evidence="2" type="ORF">P174DRAFT_434355</name>
    <name evidence="1" type="ORF">P174DRAFT_436294</name>
</gene>
<evidence type="ECO:0000313" key="2">
    <source>
        <dbReference type="EMBL" id="PKX89916.1"/>
    </source>
</evidence>
<dbReference type="VEuPathDB" id="FungiDB:P174DRAFT_434355"/>
<dbReference type="Proteomes" id="UP000234474">
    <property type="component" value="Unassembled WGS sequence"/>
</dbReference>
<name>A0A2I1BS69_ASPN1</name>
<accession>A0A2I1BS69</accession>
<dbReference type="GeneID" id="36533191"/>
<dbReference type="AlphaFoldDB" id="A0A2I1BS69"/>
<protein>
    <submittedName>
        <fullName evidence="1">Uncharacterized protein</fullName>
    </submittedName>
</protein>
<dbReference type="RefSeq" id="XP_024678511.1">
    <property type="nucleotide sequence ID" value="XM_024825866.1"/>
</dbReference>
<evidence type="ECO:0000313" key="1">
    <source>
        <dbReference type="EMBL" id="PKX88228.1"/>
    </source>
</evidence>
<sequence length="108" mass="11489">MEEAAEHIALVITGVATVLINLADGDLDGGVVVGPDDVVSGAALAVDAAIRKEDLKPETVQMVKESEVVFTYRLISLLILHLGGLVELSLMGRKMENEKGEMVNYILG</sequence>
<reference evidence="3" key="2">
    <citation type="journal article" date="2018" name="Proc. Natl. Acad. Sci. U.S.A.">
        <title>Linking secondary metabolites to gene clusters through genome sequencing of six diverse Aspergillus species.</title>
        <authorList>
            <person name="Kaerboelling I."/>
            <person name="Vesth T.C."/>
            <person name="Frisvad J.C."/>
            <person name="Nybo J.L."/>
            <person name="Theobald S."/>
            <person name="Kuo A."/>
            <person name="Bowyer P."/>
            <person name="Matsuda Y."/>
            <person name="Mondo S."/>
            <person name="Lyhne E.K."/>
            <person name="Kogle M.E."/>
            <person name="Clum A."/>
            <person name="Lipzen A."/>
            <person name="Salamov A."/>
            <person name="Ngan C.Y."/>
            <person name="Daum C."/>
            <person name="Chiniquy J."/>
            <person name="Barry K."/>
            <person name="LaButti K."/>
            <person name="Haridas S."/>
            <person name="Simmons B.A."/>
            <person name="Magnuson J.K."/>
            <person name="Mortensen U.H."/>
            <person name="Larsen T.O."/>
            <person name="Grigoriev I.V."/>
            <person name="Baker S.E."/>
            <person name="Andersen M.R."/>
        </authorList>
    </citation>
    <scope>NUCLEOTIDE SEQUENCE [LARGE SCALE GENOMIC DNA]</scope>
    <source>
        <strain evidence="3">IBT 16806</strain>
    </source>
</reference>
<dbReference type="EMBL" id="MSZS01000031">
    <property type="protein sequence ID" value="PKX88228.1"/>
    <property type="molecule type" value="Genomic_DNA"/>
</dbReference>